<accession>A0A4U6QLY7</accession>
<evidence type="ECO:0000313" key="10">
    <source>
        <dbReference type="EMBL" id="TKV61584.1"/>
    </source>
</evidence>
<feature type="transmembrane region" description="Helical" evidence="9">
    <location>
        <begin position="211"/>
        <end position="231"/>
    </location>
</feature>
<evidence type="ECO:0000256" key="9">
    <source>
        <dbReference type="SAM" id="Phobius"/>
    </source>
</evidence>
<evidence type="ECO:0000256" key="7">
    <source>
        <dbReference type="ARBA" id="ARBA00024033"/>
    </source>
</evidence>
<evidence type="ECO:0000256" key="6">
    <source>
        <dbReference type="ARBA" id="ARBA00023136"/>
    </source>
</evidence>
<organism evidence="10 11">
    <name type="scientific">Nakamurella flava</name>
    <dbReference type="NCBI Taxonomy" id="2576308"/>
    <lineage>
        <taxon>Bacteria</taxon>
        <taxon>Bacillati</taxon>
        <taxon>Actinomycetota</taxon>
        <taxon>Actinomycetes</taxon>
        <taxon>Nakamurellales</taxon>
        <taxon>Nakamurellaceae</taxon>
        <taxon>Nakamurella</taxon>
    </lineage>
</organism>
<evidence type="ECO:0000256" key="1">
    <source>
        <dbReference type="ARBA" id="ARBA00004651"/>
    </source>
</evidence>
<feature type="transmembrane region" description="Helical" evidence="9">
    <location>
        <begin position="370"/>
        <end position="392"/>
    </location>
</feature>
<gene>
    <name evidence="10" type="ORF">FDO65_08480</name>
</gene>
<keyword evidence="2" id="KW-1003">Cell membrane</keyword>
<dbReference type="InterPro" id="IPR018584">
    <property type="entry name" value="GT87"/>
</dbReference>
<keyword evidence="6 9" id="KW-0472">Membrane</keyword>
<keyword evidence="11" id="KW-1185">Reference proteome</keyword>
<feature type="transmembrane region" description="Helical" evidence="9">
    <location>
        <begin position="412"/>
        <end position="431"/>
    </location>
</feature>
<proteinExistence type="inferred from homology"/>
<evidence type="ECO:0000256" key="2">
    <source>
        <dbReference type="ARBA" id="ARBA00022475"/>
    </source>
</evidence>
<comment type="similarity">
    <text evidence="7">Belongs to the glycosyltransferase 87 family.</text>
</comment>
<feature type="transmembrane region" description="Helical" evidence="9">
    <location>
        <begin position="279"/>
        <end position="297"/>
    </location>
</feature>
<keyword evidence="3" id="KW-0808">Transferase</keyword>
<evidence type="ECO:0000256" key="4">
    <source>
        <dbReference type="ARBA" id="ARBA00022692"/>
    </source>
</evidence>
<comment type="caution">
    <text evidence="10">The sequence shown here is derived from an EMBL/GenBank/DDBJ whole genome shotgun (WGS) entry which is preliminary data.</text>
</comment>
<comment type="subcellular location">
    <subcellularLocation>
        <location evidence="1">Cell membrane</location>
        <topology evidence="1">Multi-pass membrane protein</topology>
    </subcellularLocation>
</comment>
<name>A0A4U6QLY7_9ACTN</name>
<feature type="region of interest" description="Disordered" evidence="8">
    <location>
        <begin position="1"/>
        <end position="54"/>
    </location>
</feature>
<dbReference type="Proteomes" id="UP000306985">
    <property type="component" value="Unassembled WGS sequence"/>
</dbReference>
<dbReference type="Pfam" id="PF09594">
    <property type="entry name" value="GT87"/>
    <property type="match status" value="1"/>
</dbReference>
<feature type="transmembrane region" description="Helical" evidence="9">
    <location>
        <begin position="443"/>
        <end position="467"/>
    </location>
</feature>
<evidence type="ECO:0000256" key="5">
    <source>
        <dbReference type="ARBA" id="ARBA00022989"/>
    </source>
</evidence>
<feature type="transmembrane region" description="Helical" evidence="9">
    <location>
        <begin position="183"/>
        <end position="199"/>
    </location>
</feature>
<dbReference type="OrthoDB" id="9774600at2"/>
<feature type="transmembrane region" description="Helical" evidence="9">
    <location>
        <begin position="251"/>
        <end position="272"/>
    </location>
</feature>
<dbReference type="GO" id="GO:0005886">
    <property type="term" value="C:plasma membrane"/>
    <property type="evidence" value="ECO:0007669"/>
    <property type="project" value="UniProtKB-SubCell"/>
</dbReference>
<keyword evidence="5 9" id="KW-1133">Transmembrane helix</keyword>
<dbReference type="AlphaFoldDB" id="A0A4U6QLY7"/>
<dbReference type="GO" id="GO:0016758">
    <property type="term" value="F:hexosyltransferase activity"/>
    <property type="evidence" value="ECO:0007669"/>
    <property type="project" value="InterPro"/>
</dbReference>
<feature type="transmembrane region" description="Helical" evidence="9">
    <location>
        <begin position="66"/>
        <end position="90"/>
    </location>
</feature>
<reference evidence="10 11" key="1">
    <citation type="submission" date="2019-05" db="EMBL/GenBank/DDBJ databases">
        <title>Nakamurella sp. N5BH11, whole genome shotgun sequence.</title>
        <authorList>
            <person name="Tuo L."/>
        </authorList>
    </citation>
    <scope>NUCLEOTIDE SEQUENCE [LARGE SCALE GENOMIC DNA]</scope>
    <source>
        <strain evidence="10 11">N5BH11</strain>
    </source>
</reference>
<evidence type="ECO:0000256" key="3">
    <source>
        <dbReference type="ARBA" id="ARBA00022679"/>
    </source>
</evidence>
<dbReference type="EMBL" id="SZZH01000001">
    <property type="protein sequence ID" value="TKV61584.1"/>
    <property type="molecule type" value="Genomic_DNA"/>
</dbReference>
<evidence type="ECO:0000256" key="8">
    <source>
        <dbReference type="SAM" id="MobiDB-lite"/>
    </source>
</evidence>
<evidence type="ECO:0000313" key="11">
    <source>
        <dbReference type="Proteomes" id="UP000306985"/>
    </source>
</evidence>
<feature type="transmembrane region" description="Helical" evidence="9">
    <location>
        <begin position="123"/>
        <end position="143"/>
    </location>
</feature>
<sequence length="490" mass="53450">MPGRPARWAGPWAQPDEPRGCSRPRTPELPTMAATGQDRSRRSGRPPPDDGWKAVPRTMVRAMRSLVASTWAPWALLAVSLILHVVVTLLGSDAFNMVDLKVYYDGAGHLFDGTLYDFFSEPLHLPFTYPTFSALIFTPMVWIPWTVLRVLWQAASFGAIGLMAYSTLKLLGRAGPGAPHPVRHLRGIVVTVIALGLWLEPVRTTFNYGQINLFLAALLLTGAAAAGPPAVPGDPMIDPKTTRRGDFWGGLSVGLAAGVKLTPALSGLYYLLQRRWWAVFWSVATFVATVAVGWIAAPSETVRFFTSLMFDPARTGPIWSAINQSLRGALSRVQGQDRVGVWLVCAALAFVLGLWCAWRSLRAGDRTAAFLAVQITALLISPISWSHHWVWVLPLLLWCLFGPRQRSAAARWLAIAWTVATCSYVVSILIAQQYEDQPASRPLWQSALGVVYPLLGLVTLAVLARLAGRPVTDGPVPIGRGQRAVDPGRG</sequence>
<protein>
    <submittedName>
        <fullName evidence="10">DUF2029 domain-containing protein</fullName>
    </submittedName>
</protein>
<feature type="transmembrane region" description="Helical" evidence="9">
    <location>
        <begin position="339"/>
        <end position="358"/>
    </location>
</feature>
<keyword evidence="4 9" id="KW-0812">Transmembrane</keyword>
<feature type="transmembrane region" description="Helical" evidence="9">
    <location>
        <begin position="150"/>
        <end position="171"/>
    </location>
</feature>